<dbReference type="InterPro" id="IPR021878">
    <property type="entry name" value="TgpA_N"/>
</dbReference>
<evidence type="ECO:0000256" key="2">
    <source>
        <dbReference type="SAM" id="Phobius"/>
    </source>
</evidence>
<feature type="region of interest" description="Disordered" evidence="1">
    <location>
        <begin position="162"/>
        <end position="196"/>
    </location>
</feature>
<name>A0A086ZRG4_9BIFI</name>
<dbReference type="Proteomes" id="UP000029108">
    <property type="component" value="Unassembled WGS sequence"/>
</dbReference>
<comment type="caution">
    <text evidence="4">The sequence shown here is derived from an EMBL/GenBank/DDBJ whole genome shotgun (WGS) entry which is preliminary data.</text>
</comment>
<reference evidence="4 5" key="1">
    <citation type="submission" date="2014-03" db="EMBL/GenBank/DDBJ databases">
        <title>Genomics of Bifidobacteria.</title>
        <authorList>
            <person name="Ventura M."/>
            <person name="Milani C."/>
            <person name="Lugli G.A."/>
        </authorList>
    </citation>
    <scope>NUCLEOTIDE SEQUENCE [LARGE SCALE GENOMIC DNA]</scope>
    <source>
        <strain evidence="4 5">DSM 23969</strain>
    </source>
</reference>
<dbReference type="PANTHER" id="PTHR42736:SF1">
    <property type="entry name" value="PROTEIN-GLUTAMINE GAMMA-GLUTAMYLTRANSFERASE"/>
    <property type="match status" value="1"/>
</dbReference>
<keyword evidence="2" id="KW-0472">Membrane</keyword>
<feature type="region of interest" description="Disordered" evidence="1">
    <location>
        <begin position="913"/>
        <end position="935"/>
    </location>
</feature>
<feature type="transmembrane region" description="Helical" evidence="2">
    <location>
        <begin position="459"/>
        <end position="478"/>
    </location>
</feature>
<keyword evidence="5" id="KW-1185">Reference proteome</keyword>
<dbReference type="RefSeq" id="WP_033493873.1">
    <property type="nucleotide sequence ID" value="NZ_JDUU01000011.1"/>
</dbReference>
<feature type="region of interest" description="Disordered" evidence="1">
    <location>
        <begin position="1210"/>
        <end position="1277"/>
    </location>
</feature>
<feature type="transmembrane region" description="Helical" evidence="2">
    <location>
        <begin position="32"/>
        <end position="54"/>
    </location>
</feature>
<dbReference type="SUPFAM" id="SSF54001">
    <property type="entry name" value="Cysteine proteinases"/>
    <property type="match status" value="1"/>
</dbReference>
<keyword evidence="2" id="KW-1133">Transmembrane helix</keyword>
<evidence type="ECO:0000259" key="3">
    <source>
        <dbReference type="SMART" id="SM00460"/>
    </source>
</evidence>
<evidence type="ECO:0000256" key="1">
    <source>
        <dbReference type="SAM" id="MobiDB-lite"/>
    </source>
</evidence>
<feature type="transmembrane region" description="Helical" evidence="2">
    <location>
        <begin position="575"/>
        <end position="592"/>
    </location>
</feature>
<dbReference type="InterPro" id="IPR038765">
    <property type="entry name" value="Papain-like_cys_pep_sf"/>
</dbReference>
<feature type="compositionally biased region" description="Polar residues" evidence="1">
    <location>
        <begin position="171"/>
        <end position="182"/>
    </location>
</feature>
<feature type="transmembrane region" description="Helical" evidence="2">
    <location>
        <begin position="60"/>
        <end position="84"/>
    </location>
</feature>
<dbReference type="STRING" id="1437608.GCA_000771645_00319"/>
<dbReference type="Pfam" id="PF11992">
    <property type="entry name" value="TgpA_N"/>
    <property type="match status" value="1"/>
</dbReference>
<feature type="transmembrane region" description="Helical" evidence="2">
    <location>
        <begin position="551"/>
        <end position="568"/>
    </location>
</feature>
<proteinExistence type="predicted"/>
<dbReference type="eggNOG" id="COG1721">
    <property type="taxonomic scope" value="Bacteria"/>
</dbReference>
<evidence type="ECO:0000313" key="4">
    <source>
        <dbReference type="EMBL" id="KFI49114.1"/>
    </source>
</evidence>
<feature type="transmembrane region" description="Helical" evidence="2">
    <location>
        <begin position="598"/>
        <end position="615"/>
    </location>
</feature>
<feature type="region of interest" description="Disordered" evidence="1">
    <location>
        <begin position="988"/>
        <end position="1010"/>
    </location>
</feature>
<sequence>MGKLLHRNRSRETSHNVPCAVAGRGRWRRHGLIRPSVAGAIVLAGDAAFWFLALMLDDRVLVVGALLLAIVWICSLMTVVAQWLSVGRGATSWVTPRSVHERRQYERLDQDGRVIERFAGDRPTARGLYRCVSLFAWWHDPFGLFSASRVLPQRDELVVLPDADDKAGNGRQATDQRLQGQSHSDDTGGVRDYVPGDPPKLISWKATAHRGELMTRETGREVQAATIVVLDARRGSVQNGAEKPDADVSAVTAGQLDAQIEHVLPLLETTSAHRRLIVTDGVRVADEPSRVARLLAAAMPVVDDDADEHAYASRVREIVSRQQGVVNVRLLTPHPQGALAAALRRVVGQDQLRVVEVAEPETDGRGAPARETSRGISRGTARETQTAGYHAGLADDKAAIASRAFAAAALIVFFTFSVLSLTSIIAGGWWSWFLGVGLALVAVEANLPCRSRARYAARTLAVIALVAVAALALIVFRIRAGNGLWLFDGDALQRNSINEIVIDPAAATSQDATDAVSGITPWRYLADEFAAGFTSLNMQLPPVNVNADGDVVLLAAAAAIVIVMRLLLVARRSTPAFALLPVVAFAADYAFMGREADLWRIVAVALLFLLSLWAVRPERAFPALPVTASAVVAALVFSLTPSTLDLAYAVPIALGNSTGLLTANTINPMVDLKRSLTSGSASTVLTYKATDRTYLRMATLDDFNGDMWSYDESLAKSAELYGAGIQLGHNADEDDDSEYMFQTNDPLYLYSNMLSVVNGDVGGSYEAPNVTLGSENTMNLRRSMSQYYIDVDVTITTLRSRFLPVPAATSFVSGLSGWMRSGSTIYSRESSTDQGMQYGAYGIGMQPITSTTEFRRISSVASLRDSLKQTMTTLKGDEETLETKWQRMVDDGVATLEDGWLLIPVTMDADGTVRDSSGSEIGSASYTGNSDDPYMSSVGNPKPDISAGMFLADAFRRSVGYDDESTTLALGVDNNDENRALLGVHNGSLAEQTVDPSTGEPEDDEDTIGGSTSTFGVAVNLFEKHGYDMRWSLNGQKTDDKDMAAAMQKSFDRIDELNARAASRYRSLPDDLPGNVTALVKQAKADGVATDGKGYDHQVAAMQWLVDYFTNSANGFAYSLDAPDGNGRSNLDVINDFLKERSGYCTHYATTLAVLGRAMGVPTRVVLGYNRGVGDSIGGTYVVAAKQLHAWTEAYIDDIGWVPFDVTPATTENGSASDSTDTSGSSSSTGSSTDDTPTVDLGDKSGNANETTDGATTEDGTSDETTDDTAADATAGKTTRRIVPEDASPWMAAAIWTAIVLCVLLAISLLPALARRLRRMRRLATVRRSGSRRGWLAGWAELCDSAWDAGLRWSDSDTDRTIGALIAERFGGALGSDAPDGGAVDYARHVDALLFADGTGAAGAAASGVAGEPSSECGPYASVANGLAAIRETCRTESWPRRLHRFLFPASFLRRR</sequence>
<dbReference type="EC" id="2.3.2.13" evidence="4"/>
<feature type="compositionally biased region" description="Low complexity" evidence="1">
    <location>
        <begin position="1214"/>
        <end position="1236"/>
    </location>
</feature>
<dbReference type="Gene3D" id="3.10.620.30">
    <property type="match status" value="1"/>
</dbReference>
<feature type="transmembrane region" description="Helical" evidence="2">
    <location>
        <begin position="429"/>
        <end position="447"/>
    </location>
</feature>
<accession>A0A086ZRG4</accession>
<dbReference type="Pfam" id="PF01841">
    <property type="entry name" value="Transglut_core"/>
    <property type="match status" value="1"/>
</dbReference>
<feature type="compositionally biased region" description="Polar residues" evidence="1">
    <location>
        <begin position="914"/>
        <end position="930"/>
    </location>
</feature>
<feature type="compositionally biased region" description="Low complexity" evidence="1">
    <location>
        <begin position="1248"/>
        <end position="1259"/>
    </location>
</feature>
<dbReference type="InterPro" id="IPR002931">
    <property type="entry name" value="Transglutaminase-like"/>
</dbReference>
<feature type="compositionally biased region" description="Acidic residues" evidence="1">
    <location>
        <begin position="1260"/>
        <end position="1270"/>
    </location>
</feature>
<keyword evidence="4" id="KW-0012">Acyltransferase</keyword>
<dbReference type="InterPro" id="IPR052901">
    <property type="entry name" value="Bact_TGase-like"/>
</dbReference>
<dbReference type="PANTHER" id="PTHR42736">
    <property type="entry name" value="PROTEIN-GLUTAMINE GAMMA-GLUTAMYLTRANSFERASE"/>
    <property type="match status" value="1"/>
</dbReference>
<feature type="region of interest" description="Disordered" evidence="1">
    <location>
        <begin position="358"/>
        <end position="383"/>
    </location>
</feature>
<dbReference type="OrthoDB" id="9804023at2"/>
<feature type="domain" description="Transglutaminase-like" evidence="3">
    <location>
        <begin position="1137"/>
        <end position="1208"/>
    </location>
</feature>
<feature type="transmembrane region" description="Helical" evidence="2">
    <location>
        <begin position="622"/>
        <end position="640"/>
    </location>
</feature>
<keyword evidence="4" id="KW-0808">Transferase</keyword>
<feature type="transmembrane region" description="Helical" evidence="2">
    <location>
        <begin position="1290"/>
        <end position="1313"/>
    </location>
</feature>
<protein>
    <submittedName>
        <fullName evidence="4">Transglutaminase</fullName>
        <ecNumber evidence="4">2.3.2.13</ecNumber>
    </submittedName>
</protein>
<evidence type="ECO:0000313" key="5">
    <source>
        <dbReference type="Proteomes" id="UP000029108"/>
    </source>
</evidence>
<organism evidence="4 5">
    <name type="scientific">Bifidobacterium biavatii DSM 23969</name>
    <dbReference type="NCBI Taxonomy" id="1437608"/>
    <lineage>
        <taxon>Bacteria</taxon>
        <taxon>Bacillati</taxon>
        <taxon>Actinomycetota</taxon>
        <taxon>Actinomycetes</taxon>
        <taxon>Bifidobacteriales</taxon>
        <taxon>Bifidobacteriaceae</taxon>
        <taxon>Bifidobacterium</taxon>
    </lineage>
</organism>
<dbReference type="SMART" id="SM00460">
    <property type="entry name" value="TGc"/>
    <property type="match status" value="1"/>
</dbReference>
<dbReference type="EMBL" id="JGYN01000026">
    <property type="protein sequence ID" value="KFI49114.1"/>
    <property type="molecule type" value="Genomic_DNA"/>
</dbReference>
<feature type="transmembrane region" description="Helical" evidence="2">
    <location>
        <begin position="404"/>
        <end position="423"/>
    </location>
</feature>
<gene>
    <name evidence="4" type="ORF">BBIA_2454</name>
</gene>
<dbReference type="GO" id="GO:0003810">
    <property type="term" value="F:protein-glutamine gamma-glutamyltransferase activity"/>
    <property type="evidence" value="ECO:0007669"/>
    <property type="project" value="UniProtKB-EC"/>
</dbReference>
<dbReference type="eggNOG" id="COG1305">
    <property type="taxonomic scope" value="Bacteria"/>
</dbReference>
<keyword evidence="2" id="KW-0812">Transmembrane</keyword>